<dbReference type="EMBL" id="QFWT01000017">
    <property type="protein sequence ID" value="PWI31733.1"/>
    <property type="molecule type" value="Genomic_DNA"/>
</dbReference>
<proteinExistence type="predicted"/>
<reference evidence="2 3" key="1">
    <citation type="submission" date="2018-05" db="EMBL/GenBank/DDBJ databases">
        <title>Vibrio limimaris sp. nov., isolated from marine sediment.</title>
        <authorList>
            <person name="Li C.-M."/>
        </authorList>
    </citation>
    <scope>NUCLEOTIDE SEQUENCE [LARGE SCALE GENOMIC DNA]</scope>
    <source>
        <strain evidence="2 3">E4404</strain>
    </source>
</reference>
<keyword evidence="1" id="KW-0472">Membrane</keyword>
<protein>
    <submittedName>
        <fullName evidence="2">Uncharacterized protein</fullName>
    </submittedName>
</protein>
<gene>
    <name evidence="2" type="ORF">DI392_19180</name>
</gene>
<dbReference type="AlphaFoldDB" id="A0A2U3B4K4"/>
<comment type="caution">
    <text evidence="2">The sequence shown here is derived from an EMBL/GenBank/DDBJ whole genome shotgun (WGS) entry which is preliminary data.</text>
</comment>
<feature type="transmembrane region" description="Helical" evidence="1">
    <location>
        <begin position="12"/>
        <end position="30"/>
    </location>
</feature>
<evidence type="ECO:0000313" key="2">
    <source>
        <dbReference type="EMBL" id="PWI31733.1"/>
    </source>
</evidence>
<keyword evidence="1" id="KW-1133">Transmembrane helix</keyword>
<evidence type="ECO:0000313" key="3">
    <source>
        <dbReference type="Proteomes" id="UP000245362"/>
    </source>
</evidence>
<feature type="transmembrane region" description="Helical" evidence="1">
    <location>
        <begin position="42"/>
        <end position="60"/>
    </location>
</feature>
<sequence length="128" mass="15165">MQRKVDITVTKYIGSELIYLLATLSIYYGTYYLFNKEIGDHFFAMIVTISSTIRVIWQFFSFQSKKLELREDAVYLKNEPCEIKYTKLWFSQGTLKVTSWSNMVSNRLTITKSMISERNWKELLNKST</sequence>
<name>A0A2U3B4K4_9VIBR</name>
<dbReference type="RefSeq" id="WP_109321305.1">
    <property type="nucleotide sequence ID" value="NZ_QFWT01000017.1"/>
</dbReference>
<keyword evidence="3" id="KW-1185">Reference proteome</keyword>
<evidence type="ECO:0000256" key="1">
    <source>
        <dbReference type="SAM" id="Phobius"/>
    </source>
</evidence>
<accession>A0A2U3B4K4</accession>
<organism evidence="2 3">
    <name type="scientific">Vibrio albus</name>
    <dbReference type="NCBI Taxonomy" id="2200953"/>
    <lineage>
        <taxon>Bacteria</taxon>
        <taxon>Pseudomonadati</taxon>
        <taxon>Pseudomonadota</taxon>
        <taxon>Gammaproteobacteria</taxon>
        <taxon>Vibrionales</taxon>
        <taxon>Vibrionaceae</taxon>
        <taxon>Vibrio</taxon>
    </lineage>
</organism>
<dbReference type="Proteomes" id="UP000245362">
    <property type="component" value="Unassembled WGS sequence"/>
</dbReference>
<keyword evidence="1" id="KW-0812">Transmembrane</keyword>